<dbReference type="Gene3D" id="3.40.50.1820">
    <property type="entry name" value="alpha/beta hydrolase"/>
    <property type="match status" value="1"/>
</dbReference>
<evidence type="ECO:0000313" key="3">
    <source>
        <dbReference type="Proteomes" id="UP000297348"/>
    </source>
</evidence>
<dbReference type="GO" id="GO:0004301">
    <property type="term" value="F:epoxide hydrolase activity"/>
    <property type="evidence" value="ECO:0007669"/>
    <property type="project" value="TreeGrafter"/>
</dbReference>
<keyword evidence="1 2" id="KW-0378">Hydrolase</keyword>
<dbReference type="SUPFAM" id="SSF53474">
    <property type="entry name" value="alpha/beta-Hydrolases"/>
    <property type="match status" value="1"/>
</dbReference>
<keyword evidence="3" id="KW-1185">Reference proteome</keyword>
<dbReference type="Proteomes" id="UP000297348">
    <property type="component" value="Unassembled WGS sequence"/>
</dbReference>
<dbReference type="PANTHER" id="PTHR42977">
    <property type="entry name" value="HYDROLASE-RELATED"/>
    <property type="match status" value="1"/>
</dbReference>
<organism evidence="2 3">
    <name type="scientific">Levilactobacillus suantsaiihabitans</name>
    <dbReference type="NCBI Taxonomy" id="2487722"/>
    <lineage>
        <taxon>Bacteria</taxon>
        <taxon>Bacillati</taxon>
        <taxon>Bacillota</taxon>
        <taxon>Bacilli</taxon>
        <taxon>Lactobacillales</taxon>
        <taxon>Lactobacillaceae</taxon>
        <taxon>Levilactobacillus</taxon>
    </lineage>
</organism>
<comment type="caution">
    <text evidence="2">The sequence shown here is derived from an EMBL/GenBank/DDBJ whole genome shotgun (WGS) entry which is preliminary data.</text>
</comment>
<accession>A0A4Z0JDE5</accession>
<dbReference type="PANTHER" id="PTHR42977:SF3">
    <property type="entry name" value="AB HYDROLASE-1 DOMAIN-CONTAINING PROTEIN"/>
    <property type="match status" value="1"/>
</dbReference>
<evidence type="ECO:0000256" key="1">
    <source>
        <dbReference type="ARBA" id="ARBA00022801"/>
    </source>
</evidence>
<protein>
    <submittedName>
        <fullName evidence="2">Alpha/beta hydrolase</fullName>
    </submittedName>
</protein>
<name>A0A4Z0JDE5_9LACO</name>
<evidence type="ECO:0000313" key="2">
    <source>
        <dbReference type="EMBL" id="TGD20492.1"/>
    </source>
</evidence>
<dbReference type="InterPro" id="IPR051340">
    <property type="entry name" value="Haloalkane_dehalogenase"/>
</dbReference>
<gene>
    <name evidence="2" type="ORF">EGT51_01075</name>
</gene>
<dbReference type="AlphaFoldDB" id="A0A4Z0JDE5"/>
<reference evidence="2 3" key="1">
    <citation type="submission" date="2018-10" db="EMBL/GenBank/DDBJ databases">
        <title>Lactobacillus sp. R7 and Lactobacillus sp. R19 isolated from fermented mustard green product of Taiwan.</title>
        <authorList>
            <person name="Lin S.-T."/>
        </authorList>
    </citation>
    <scope>NUCLEOTIDE SEQUENCE [LARGE SCALE GENOMIC DNA]</scope>
    <source>
        <strain evidence="2 3">BCRC 81129</strain>
    </source>
</reference>
<proteinExistence type="predicted"/>
<dbReference type="InterPro" id="IPR029058">
    <property type="entry name" value="AB_hydrolase_fold"/>
</dbReference>
<dbReference type="OrthoDB" id="9797695at2"/>
<sequence length="112" mass="13220">MPHRDRAAHGQPRWLHLRHRLQAPGYAERQLDLIFDYQNNIKRYPEFQAYLRQHQPRLLAVWGKNDPSFIYPGAEAFKQDDPHTEVDLLDSGHFALETHASTITQLIIRYFG</sequence>
<dbReference type="EMBL" id="RKLX01000001">
    <property type="protein sequence ID" value="TGD20492.1"/>
    <property type="molecule type" value="Genomic_DNA"/>
</dbReference>